<dbReference type="GO" id="GO:0005737">
    <property type="term" value="C:cytoplasm"/>
    <property type="evidence" value="ECO:0007669"/>
    <property type="project" value="TreeGrafter"/>
</dbReference>
<evidence type="ECO:0000256" key="7">
    <source>
        <dbReference type="ARBA" id="ARBA00022833"/>
    </source>
</evidence>
<dbReference type="FunFam" id="2.10.110.30:FF:000002">
    <property type="entry name" value="Putative e3 ubiquitin-protein ligase ubr3"/>
    <property type="match status" value="1"/>
</dbReference>
<accession>A0AAD9KUG3</accession>
<dbReference type="PANTHER" id="PTHR21497:SF39">
    <property type="entry name" value="E3 UBIQUITIN-PROTEIN LIGASE UBR3"/>
    <property type="match status" value="1"/>
</dbReference>
<sequence length="1817" mass="204789">MAQALMKRGKRSVATYIKHECLRSNSQQQLSELLDYLLDPEKELNDKNLPVFERLDWIRWLIAGGTTFDEFAKTVRQYDNATMCGLVWTADFVAYRCRTCGISPCMSLCADCFQAGNHTGHDFNMFRSQAGGACDCGDVSVMKECGFCQRHGPQHQQSQQGAPPDLLAVAEVMMPRLIFRLVQHMRDHCAPDMLDTYTLTTADWEQYVSLLHSFSAMGAAMRHVIAKAVTNPHVYSNLTQGAKASSNYHRQSQENYEAALKTLTCPAVPEEFKDEPGLDSPLQHMTLLDELLFWTVKFEFPQKIVTFLLSLLPDDSYKEAFTKAFIQHYSRISVALVNSLDRSRISNRVVHISVQLLSPEGLACKMVDEHHLLPIMLGSLRHMLNGVLVCSAINNSEENFHLVVDCAKDVLKQHCCWPIVSDLINVLSHKPIAYKFMQNEQLLHFWFDLLACFQGMNLNQRELTQHVEYEPDTYYAAFSAELEICASPMWSQLVHCKDSSTCLYIRTVIRAVASALQDWFDAIGTQPHSRPNPMQVSFHLPLHRYFAVFVSQAVQNQDQTLAELLPPSNDFLQMALIHPLQLQVVFHEILCGMWVRNGLQIRGQAMTYIQCHFCNSMIDADLYLLQICATKLDPDYFVKTILERFHLWDVLSFVPPGEVRPKLGFLDGEHQMPMLEGALTFLCTLLSVRTLLGLDEAELTRQEMVSLLCIADRTHSHLMDMMPEKCGLTGQTKHFESTLKEIADYKAPNFEAGGVMQQGMYVPKGDIWVSSYNPLHVLLRAMYRKDFQASMDRYTKYVRQNGLYKGTDSPWPPFRLPGRIHPAYVGLRHLLHCRTMHGLLFTLLYKAVHEPNVPDAVVYLAVYLLEMAVTTPSTTVGHRTDVSSSPKDQQFSTWFPSDCVFVNLRHVIKKVVVTLQATPEPPTSNVTNLEELFHLAPSAMSISGSGVSVVAAMLPSTVIDAMESMLANDATVSPNPAPQYVSQGVSADLDSELKTMSVDVDTSMLALLLKLHAKMAGKQNSYIPVGVRGGQQGDEPLTDSRIGDGCFFVGNLLDKICRLSEECSRFVIETYRRNVPEQVEHNMEDRELTDREERRRKVRERQQKLMAEFASKQKEFMENVLVDEDEVEVENEAGREKGAASAAEKQMYDCVICNQATPSTDDRPLGLVALLQPTSVLGHSRHSDTPVELPVPGAAPFLDTNTRAEEFSQRIKLLLEHFDENSCLLSVNIGCEGGVHLQTCGHYVHLDCHRSYLESLKTPGHQHSLQVNKGDFWCPLCRRLANSALPILPDQSPASSAPVSQSDTDMVQRIATTMATRPVTPGTSALTKAMGGVMEFLTNTTYPRYKTISKAHTAEGVLLFVCSVLRTNLELELLQRTDCSPCLPAMSSLVGKKYCIVPLLNVLSMHSKLLTTTPYTELWSYITGVGRNAAGKSTSVAVYHEEVPLLLKDASALLIQLVLTMPATMQRETYECFMKVLYNVIYVQALTAMSCTFSEEERVAWSTRSKDVSFTSLEGLLHHVIDNLSSSGLYQELVLRDRPMAAICQSVWSPQSVETSVQEFCLPFLRLATLLHHHMYDVDPPQLSTPNLAEEFRILCQHLHLVRGEHTPPPSSPCLSPPVCRPMKGFQSAAGLHWFCEDPRALVQLWCTQFAQSVSEHPACSRLLLTTCPTWRTPQLLKLPHLFDEIFQFYRQRQCDTCHSQPKDPSLCLVCGQLVCFKERCCQQQNVFECVQHSVDCGGGTGMFIIVNSSLIVVIRGPRATIWGSVYLDEHGEEDRDLKRGKPLYLSMERYGLLREQWLTHSFDKACKRWIFHQDKL</sequence>
<evidence type="ECO:0000313" key="13">
    <source>
        <dbReference type="Proteomes" id="UP001209878"/>
    </source>
</evidence>
<dbReference type="InterPro" id="IPR039164">
    <property type="entry name" value="UBR1-like"/>
</dbReference>
<evidence type="ECO:0000256" key="6">
    <source>
        <dbReference type="ARBA" id="ARBA00022786"/>
    </source>
</evidence>
<dbReference type="Pfam" id="PF22960">
    <property type="entry name" value="WHD_UBR1"/>
    <property type="match status" value="1"/>
</dbReference>
<comment type="pathway">
    <text evidence="2 10">Protein modification; protein ubiquitination.</text>
</comment>
<name>A0AAD9KUG3_RIDPI</name>
<dbReference type="InterPro" id="IPR055194">
    <property type="entry name" value="UBR1-like_WH"/>
</dbReference>
<dbReference type="InterPro" id="IPR044046">
    <property type="entry name" value="E3_ligase_UBR-like_C"/>
</dbReference>
<protein>
    <recommendedName>
        <fullName evidence="10">E3 ubiquitin-protein ligase</fullName>
        <ecNumber evidence="10">2.3.2.27</ecNumber>
    </recommendedName>
</protein>
<keyword evidence="4 10" id="KW-0479">Metal-binding</keyword>
<dbReference type="Pfam" id="PF18995">
    <property type="entry name" value="PRT6_C"/>
    <property type="match status" value="1"/>
</dbReference>
<evidence type="ECO:0000256" key="4">
    <source>
        <dbReference type="ARBA" id="ARBA00022723"/>
    </source>
</evidence>
<dbReference type="PROSITE" id="PS51157">
    <property type="entry name" value="ZF_UBR"/>
    <property type="match status" value="1"/>
</dbReference>
<proteinExistence type="inferred from homology"/>
<dbReference type="GO" id="GO:0016567">
    <property type="term" value="P:protein ubiquitination"/>
    <property type="evidence" value="ECO:0007669"/>
    <property type="project" value="UniProtKB-UniRule"/>
</dbReference>
<comment type="similarity">
    <text evidence="8 10">Belongs to the E3 ubiquitin-protein ligase UBR1-like family.</text>
</comment>
<feature type="domain" description="UBR-type" evidence="11">
    <location>
        <begin position="82"/>
        <end position="153"/>
    </location>
</feature>
<keyword evidence="6 10" id="KW-0833">Ubl conjugation pathway</keyword>
<keyword evidence="13" id="KW-1185">Reference proteome</keyword>
<dbReference type="GO" id="GO:0071596">
    <property type="term" value="P:ubiquitin-dependent protein catabolic process via the N-end rule pathway"/>
    <property type="evidence" value="ECO:0007669"/>
    <property type="project" value="UniProtKB-UniRule"/>
</dbReference>
<dbReference type="Gene3D" id="2.10.110.30">
    <property type="match status" value="1"/>
</dbReference>
<comment type="caution">
    <text evidence="12">The sequence shown here is derived from an EMBL/GenBank/DDBJ whole genome shotgun (WGS) entry which is preliminary data.</text>
</comment>
<dbReference type="PANTHER" id="PTHR21497">
    <property type="entry name" value="UBIQUITIN LIGASE E3 ALPHA-RELATED"/>
    <property type="match status" value="1"/>
</dbReference>
<evidence type="ECO:0000256" key="5">
    <source>
        <dbReference type="ARBA" id="ARBA00022771"/>
    </source>
</evidence>
<keyword evidence="7 10" id="KW-0862">Zinc</keyword>
<dbReference type="Proteomes" id="UP001209878">
    <property type="component" value="Unassembled WGS sequence"/>
</dbReference>
<organism evidence="12 13">
    <name type="scientific">Ridgeia piscesae</name>
    <name type="common">Tubeworm</name>
    <dbReference type="NCBI Taxonomy" id="27915"/>
    <lineage>
        <taxon>Eukaryota</taxon>
        <taxon>Metazoa</taxon>
        <taxon>Spiralia</taxon>
        <taxon>Lophotrochozoa</taxon>
        <taxon>Annelida</taxon>
        <taxon>Polychaeta</taxon>
        <taxon>Sedentaria</taxon>
        <taxon>Canalipalpata</taxon>
        <taxon>Sabellida</taxon>
        <taxon>Siboglinidae</taxon>
        <taxon>Ridgeia</taxon>
    </lineage>
</organism>
<dbReference type="GO" id="GO:0008270">
    <property type="term" value="F:zinc ion binding"/>
    <property type="evidence" value="ECO:0007669"/>
    <property type="project" value="UniProtKB-UniRule"/>
</dbReference>
<evidence type="ECO:0000256" key="9">
    <source>
        <dbReference type="PROSITE-ProRule" id="PRU00508"/>
    </source>
</evidence>
<dbReference type="CDD" id="cd16483">
    <property type="entry name" value="RING-H2_UBR3"/>
    <property type="match status" value="1"/>
</dbReference>
<dbReference type="EMBL" id="JAODUO010000592">
    <property type="protein sequence ID" value="KAK2177545.1"/>
    <property type="molecule type" value="Genomic_DNA"/>
</dbReference>
<feature type="zinc finger region" description="UBR-type" evidence="9">
    <location>
        <begin position="82"/>
        <end position="153"/>
    </location>
</feature>
<evidence type="ECO:0000256" key="2">
    <source>
        <dbReference type="ARBA" id="ARBA00004906"/>
    </source>
</evidence>
<evidence type="ECO:0000256" key="1">
    <source>
        <dbReference type="ARBA" id="ARBA00000900"/>
    </source>
</evidence>
<comment type="catalytic activity">
    <reaction evidence="1 10">
        <text>S-ubiquitinyl-[E2 ubiquitin-conjugating enzyme]-L-cysteine + [acceptor protein]-L-lysine = [E2 ubiquitin-conjugating enzyme]-L-cysteine + N(6)-ubiquitinyl-[acceptor protein]-L-lysine.</text>
        <dbReference type="EC" id="2.3.2.27"/>
    </reaction>
</comment>
<evidence type="ECO:0000259" key="11">
    <source>
        <dbReference type="PROSITE" id="PS51157"/>
    </source>
</evidence>
<evidence type="ECO:0000313" key="12">
    <source>
        <dbReference type="EMBL" id="KAK2177545.1"/>
    </source>
</evidence>
<dbReference type="SMART" id="SM00396">
    <property type="entry name" value="ZnF_UBR1"/>
    <property type="match status" value="1"/>
</dbReference>
<keyword evidence="5 10" id="KW-0863">Zinc-finger</keyword>
<dbReference type="CDD" id="cd19673">
    <property type="entry name" value="UBR-box_UBR3"/>
    <property type="match status" value="1"/>
</dbReference>
<evidence type="ECO:0000256" key="3">
    <source>
        <dbReference type="ARBA" id="ARBA00022679"/>
    </source>
</evidence>
<dbReference type="GO" id="GO:0061630">
    <property type="term" value="F:ubiquitin protein ligase activity"/>
    <property type="evidence" value="ECO:0007669"/>
    <property type="project" value="UniProtKB-UniRule"/>
</dbReference>
<dbReference type="EC" id="2.3.2.27" evidence="10"/>
<gene>
    <name evidence="12" type="ORF">NP493_584g03001</name>
</gene>
<evidence type="ECO:0000256" key="8">
    <source>
        <dbReference type="ARBA" id="ARBA00046341"/>
    </source>
</evidence>
<dbReference type="GO" id="GO:0000151">
    <property type="term" value="C:ubiquitin ligase complex"/>
    <property type="evidence" value="ECO:0007669"/>
    <property type="project" value="TreeGrafter"/>
</dbReference>
<reference evidence="12" key="1">
    <citation type="journal article" date="2023" name="Mol. Biol. Evol.">
        <title>Third-Generation Sequencing Reveals the Adaptive Role of the Epigenome in Three Deep-Sea Polychaetes.</title>
        <authorList>
            <person name="Perez M."/>
            <person name="Aroh O."/>
            <person name="Sun Y."/>
            <person name="Lan Y."/>
            <person name="Juniper S.K."/>
            <person name="Young C.R."/>
            <person name="Angers B."/>
            <person name="Qian P.Y."/>
        </authorList>
    </citation>
    <scope>NUCLEOTIDE SEQUENCE</scope>
    <source>
        <strain evidence="12">R07B-5</strain>
    </source>
</reference>
<dbReference type="InterPro" id="IPR003126">
    <property type="entry name" value="Znf_UBR"/>
</dbReference>
<evidence type="ECO:0000256" key="10">
    <source>
        <dbReference type="RuleBase" id="RU366018"/>
    </source>
</evidence>
<dbReference type="Pfam" id="PF02207">
    <property type="entry name" value="zf-UBR"/>
    <property type="match status" value="1"/>
</dbReference>
<keyword evidence="3 10" id="KW-0808">Transferase</keyword>
<comment type="function">
    <text evidence="10">Ubiquitin ligase protein which is a component of the N-end rule pathway. Recognizes and binds to proteins bearing specific N-terminal residues that are destabilizing according to the N-end rule, leading to their ubiquitination and subsequent degradation.</text>
</comment>